<evidence type="ECO:0000313" key="6">
    <source>
        <dbReference type="EMBL" id="CAI3971605.1"/>
    </source>
</evidence>
<organism evidence="6">
    <name type="scientific">Cladocopium goreaui</name>
    <dbReference type="NCBI Taxonomy" id="2562237"/>
    <lineage>
        <taxon>Eukaryota</taxon>
        <taxon>Sar</taxon>
        <taxon>Alveolata</taxon>
        <taxon>Dinophyceae</taxon>
        <taxon>Suessiales</taxon>
        <taxon>Symbiodiniaceae</taxon>
        <taxon>Cladocopium</taxon>
    </lineage>
</organism>
<evidence type="ECO:0000256" key="2">
    <source>
        <dbReference type="ARBA" id="ARBA00023002"/>
    </source>
</evidence>
<protein>
    <submittedName>
        <fullName evidence="8">UDP-N-acetyl-D-mannosamine dehydrogenase (UDP-D-ManNAcDH) (UDP-ManNAc 6-dehydrogenase)</fullName>
    </submittedName>
</protein>
<reference evidence="7" key="2">
    <citation type="submission" date="2024-04" db="EMBL/GenBank/DDBJ databases">
        <authorList>
            <person name="Chen Y."/>
            <person name="Shah S."/>
            <person name="Dougan E. K."/>
            <person name="Thang M."/>
            <person name="Chan C."/>
        </authorList>
    </citation>
    <scope>NUCLEOTIDE SEQUENCE [LARGE SCALE GENOMIC DNA]</scope>
</reference>
<evidence type="ECO:0000313" key="9">
    <source>
        <dbReference type="Proteomes" id="UP001152797"/>
    </source>
</evidence>
<comment type="similarity">
    <text evidence="1">Belongs to the UDP-glucose/GDP-mannose dehydrogenase family.</text>
</comment>
<dbReference type="GO" id="GO:0016628">
    <property type="term" value="F:oxidoreductase activity, acting on the CH-CH group of donors, NAD or NADP as acceptor"/>
    <property type="evidence" value="ECO:0007669"/>
    <property type="project" value="InterPro"/>
</dbReference>
<dbReference type="InterPro" id="IPR008927">
    <property type="entry name" value="6-PGluconate_DH-like_C_sf"/>
</dbReference>
<evidence type="ECO:0000259" key="5">
    <source>
        <dbReference type="SMART" id="SM00984"/>
    </source>
</evidence>
<dbReference type="PANTHER" id="PTHR43491:SF2">
    <property type="entry name" value="UDP-N-ACETYL-D-MANNOSAMINE DEHYDROGENASE"/>
    <property type="match status" value="1"/>
</dbReference>
<dbReference type="PIRSF" id="PIRSF500136">
    <property type="entry name" value="UDP_ManNAc_DH"/>
    <property type="match status" value="1"/>
</dbReference>
<evidence type="ECO:0000256" key="4">
    <source>
        <dbReference type="SAM" id="MobiDB-lite"/>
    </source>
</evidence>
<comment type="caution">
    <text evidence="6">The sequence shown here is derived from an EMBL/GenBank/DDBJ whole genome shotgun (WGS) entry which is preliminary data.</text>
</comment>
<dbReference type="Pfam" id="PF03720">
    <property type="entry name" value="UDPG_MGDP_dh_C"/>
    <property type="match status" value="1"/>
</dbReference>
<proteinExistence type="inferred from homology"/>
<dbReference type="GO" id="GO:0000271">
    <property type="term" value="P:polysaccharide biosynthetic process"/>
    <property type="evidence" value="ECO:0007669"/>
    <property type="project" value="InterPro"/>
</dbReference>
<gene>
    <name evidence="6" type="ORF">C1SCF055_LOCUS195</name>
</gene>
<dbReference type="InterPro" id="IPR017476">
    <property type="entry name" value="UDP-Glc/GDP-Man"/>
</dbReference>
<reference evidence="6" key="1">
    <citation type="submission" date="2022-10" db="EMBL/GenBank/DDBJ databases">
        <authorList>
            <person name="Chen Y."/>
            <person name="Dougan E. K."/>
            <person name="Chan C."/>
            <person name="Rhodes N."/>
            <person name="Thang M."/>
        </authorList>
    </citation>
    <scope>NUCLEOTIDE SEQUENCE</scope>
</reference>
<dbReference type="Pfam" id="PF01370">
    <property type="entry name" value="Epimerase"/>
    <property type="match status" value="1"/>
</dbReference>
<dbReference type="InterPro" id="IPR001509">
    <property type="entry name" value="Epimerase_deHydtase"/>
</dbReference>
<dbReference type="OrthoDB" id="439110at2759"/>
<keyword evidence="2" id="KW-0560">Oxidoreductase</keyword>
<dbReference type="Pfam" id="PF03721">
    <property type="entry name" value="UDPG_MGDP_dh_N"/>
    <property type="match status" value="1"/>
</dbReference>
<dbReference type="PIRSF" id="PIRSF000124">
    <property type="entry name" value="UDPglc_GDPman_dh"/>
    <property type="match status" value="1"/>
</dbReference>
<dbReference type="SMART" id="SM00984">
    <property type="entry name" value="UDPG_MGDP_dh_C"/>
    <property type="match status" value="1"/>
</dbReference>
<dbReference type="GO" id="GO:0016616">
    <property type="term" value="F:oxidoreductase activity, acting on the CH-OH group of donors, NAD or NADP as acceptor"/>
    <property type="evidence" value="ECO:0007669"/>
    <property type="project" value="InterPro"/>
</dbReference>
<dbReference type="InterPro" id="IPR014027">
    <property type="entry name" value="UDP-Glc/GDP-Man_DH_C"/>
</dbReference>
<feature type="region of interest" description="Disordered" evidence="4">
    <location>
        <begin position="1"/>
        <end position="29"/>
    </location>
</feature>
<dbReference type="AlphaFoldDB" id="A0A9P1BFS3"/>
<dbReference type="EMBL" id="CAMXCT010000001">
    <property type="protein sequence ID" value="CAI3971605.1"/>
    <property type="molecule type" value="Genomic_DNA"/>
</dbReference>
<dbReference type="NCBIfam" id="TIGR03026">
    <property type="entry name" value="NDP-sugDHase"/>
    <property type="match status" value="1"/>
</dbReference>
<dbReference type="Pfam" id="PF00984">
    <property type="entry name" value="UDPG_MGDP_dh"/>
    <property type="match status" value="1"/>
</dbReference>
<dbReference type="GO" id="GO:0051287">
    <property type="term" value="F:NAD binding"/>
    <property type="evidence" value="ECO:0007669"/>
    <property type="project" value="InterPro"/>
</dbReference>
<evidence type="ECO:0000256" key="1">
    <source>
        <dbReference type="ARBA" id="ARBA00006601"/>
    </source>
</evidence>
<dbReference type="InterPro" id="IPR036220">
    <property type="entry name" value="UDP-Glc/GDP-Man_DH_C_sf"/>
</dbReference>
<dbReference type="InterPro" id="IPR001732">
    <property type="entry name" value="UDP-Glc/GDP-Man_DH_N"/>
</dbReference>
<dbReference type="SUPFAM" id="SSF51735">
    <property type="entry name" value="NAD(P)-binding Rossmann-fold domains"/>
    <property type="match status" value="2"/>
</dbReference>
<dbReference type="EMBL" id="CAMXCT030000001">
    <property type="protein sequence ID" value="CAL4758917.1"/>
    <property type="molecule type" value="Genomic_DNA"/>
</dbReference>
<keyword evidence="3" id="KW-0520">NAD</keyword>
<dbReference type="SUPFAM" id="SSF52413">
    <property type="entry name" value="UDP-glucose/GDP-mannose dehydrogenase C-terminal domain"/>
    <property type="match status" value="1"/>
</dbReference>
<dbReference type="InterPro" id="IPR014026">
    <property type="entry name" value="UDP-Glc/GDP-Man_DH_dimer"/>
</dbReference>
<feature type="domain" description="UDP-glucose/GDP-mannose dehydrogenase C-terminal" evidence="5">
    <location>
        <begin position="338"/>
        <end position="422"/>
    </location>
</feature>
<dbReference type="PANTHER" id="PTHR43491">
    <property type="entry name" value="UDP-N-ACETYL-D-MANNOSAMINE DEHYDROGENASE"/>
    <property type="match status" value="1"/>
</dbReference>
<dbReference type="Gene3D" id="3.40.50.720">
    <property type="entry name" value="NAD(P)-binding Rossmann-like Domain"/>
    <property type="match status" value="3"/>
</dbReference>
<name>A0A9P1BFS3_9DINO</name>
<dbReference type="SUPFAM" id="SSF48179">
    <property type="entry name" value="6-phosphogluconate dehydrogenase C-terminal domain-like"/>
    <property type="match status" value="1"/>
</dbReference>
<accession>A0A9P1BFS3</accession>
<evidence type="ECO:0000313" key="7">
    <source>
        <dbReference type="EMBL" id="CAL1124980.1"/>
    </source>
</evidence>
<dbReference type="InterPro" id="IPR036291">
    <property type="entry name" value="NAD(P)-bd_dom_sf"/>
</dbReference>
<keyword evidence="9" id="KW-1185">Reference proteome</keyword>
<dbReference type="EMBL" id="CAMXCT020000001">
    <property type="protein sequence ID" value="CAL1124980.1"/>
    <property type="molecule type" value="Genomic_DNA"/>
</dbReference>
<evidence type="ECO:0000256" key="3">
    <source>
        <dbReference type="ARBA" id="ARBA00023027"/>
    </source>
</evidence>
<evidence type="ECO:0000313" key="8">
    <source>
        <dbReference type="EMBL" id="CAL4758917.1"/>
    </source>
</evidence>
<dbReference type="InterPro" id="IPR028359">
    <property type="entry name" value="UDP_ManNAc/GlcNAc_DH"/>
</dbReference>
<sequence>MAQGNTLDSYTFTGTNAHVTSNTKHSPTTVDKDLKSITIVGGCGHVGLPLGIAFAEVGAEVTLLDTHPGRVAEVTSGEMPFLERGSDDAIGPVLESGRLKATTSIESLSEVDVVIVTIGTPVDEFLDPGVGTFDKALASVLDAMQPGQMLVLRSTVFPGITERLSQEIASRGLDIDLAYCPERIAQGYALGELSKLPQIVGGTTEKATDRASRLFQMLGAKTLDLTPTEAELAKLFSNAYRYINFAISNQFYMIAEKFDANFHRIHKVVTSEYPRLSGFATAGFAGGPCLLKDTMQLAAFNHNDFALGQAAMMVNEGLPSTLVKMVKQRHGLAGKTAAILGMAFKGNSDDPRASLSYKLRKVLALECKQVLCSDPYIKDETFVPLEQCLAEADVLFIGCCHDEYKHLKTDKPIVDVFNFVLVTGSAGFIGGYLVDELLGAGYEVVGIDNFSKYGELTQASQQHDGYRLVTGDAKDVDLLKELLADCDHLVAGAARIGGISYFHEYAYDLLAENERITAATFDAALWAHREAKLQKITIVSSSMVYENATEFPTVEGTQRTCPPPASTYGFQKLAVEYFAQGAHEQFGLPYTIARPFNCVGIGERRAVGDRELLSGNVKLAMSHVVPDLVQKVLKGQDPLHILGAGKQVRCYTYGGDLAKGIRACIEHPKALNEDFNLSIATATSVLELAELIWQKVHGDGKPFNYVSDDPFPYDVQHRVPSVEKATELMGFRAETELSEVLDEVIPWIEQQIELGTI</sequence>
<dbReference type="Proteomes" id="UP001152797">
    <property type="component" value="Unassembled WGS sequence"/>
</dbReference>